<proteinExistence type="predicted"/>
<evidence type="ECO:0000313" key="1">
    <source>
        <dbReference type="EMBL" id="KAK1411424.1"/>
    </source>
</evidence>
<name>A0AAD8NJ07_TARER</name>
<dbReference type="AlphaFoldDB" id="A0AAD8NJ07"/>
<gene>
    <name evidence="1" type="ORF">QVD17_37973</name>
</gene>
<organism evidence="1 2">
    <name type="scientific">Tagetes erecta</name>
    <name type="common">African marigold</name>
    <dbReference type="NCBI Taxonomy" id="13708"/>
    <lineage>
        <taxon>Eukaryota</taxon>
        <taxon>Viridiplantae</taxon>
        <taxon>Streptophyta</taxon>
        <taxon>Embryophyta</taxon>
        <taxon>Tracheophyta</taxon>
        <taxon>Spermatophyta</taxon>
        <taxon>Magnoliopsida</taxon>
        <taxon>eudicotyledons</taxon>
        <taxon>Gunneridae</taxon>
        <taxon>Pentapetalae</taxon>
        <taxon>asterids</taxon>
        <taxon>campanulids</taxon>
        <taxon>Asterales</taxon>
        <taxon>Asteraceae</taxon>
        <taxon>Asteroideae</taxon>
        <taxon>Heliantheae alliance</taxon>
        <taxon>Tageteae</taxon>
        <taxon>Tagetes</taxon>
    </lineage>
</organism>
<accession>A0AAD8NJ07</accession>
<dbReference type="Proteomes" id="UP001229421">
    <property type="component" value="Unassembled WGS sequence"/>
</dbReference>
<dbReference type="EMBL" id="JAUHHV010000010">
    <property type="protein sequence ID" value="KAK1411424.1"/>
    <property type="molecule type" value="Genomic_DNA"/>
</dbReference>
<reference evidence="1" key="1">
    <citation type="journal article" date="2023" name="bioRxiv">
        <title>Improved chromosome-level genome assembly for marigold (Tagetes erecta).</title>
        <authorList>
            <person name="Jiang F."/>
            <person name="Yuan L."/>
            <person name="Wang S."/>
            <person name="Wang H."/>
            <person name="Xu D."/>
            <person name="Wang A."/>
            <person name="Fan W."/>
        </authorList>
    </citation>
    <scope>NUCLEOTIDE SEQUENCE</scope>
    <source>
        <strain evidence="1">WSJ</strain>
        <tissue evidence="1">Leaf</tissue>
    </source>
</reference>
<protein>
    <submittedName>
        <fullName evidence="1">Uncharacterized protein</fullName>
    </submittedName>
</protein>
<sequence>MILLSDGKYWASPEALFTSTESHTSSYFNVMAFILSAPADVEGPADLLALNASSCLLLALQYICSYQTSEQISLVVPSNDGIGYKSELFALAEEASRCFLFLE</sequence>
<evidence type="ECO:0000313" key="2">
    <source>
        <dbReference type="Proteomes" id="UP001229421"/>
    </source>
</evidence>
<keyword evidence="2" id="KW-1185">Reference proteome</keyword>
<comment type="caution">
    <text evidence="1">The sequence shown here is derived from an EMBL/GenBank/DDBJ whole genome shotgun (WGS) entry which is preliminary data.</text>
</comment>